<dbReference type="RefSeq" id="WP_116391153.1">
    <property type="nucleotide sequence ID" value="NZ_QUQO01000001.1"/>
</dbReference>
<dbReference type="InterPro" id="IPR011059">
    <property type="entry name" value="Metal-dep_hydrolase_composite"/>
</dbReference>
<name>A0A371RGF5_9PROT</name>
<keyword evidence="3" id="KW-1185">Reference proteome</keyword>
<evidence type="ECO:0000259" key="1">
    <source>
        <dbReference type="Pfam" id="PF01979"/>
    </source>
</evidence>
<dbReference type="OrthoDB" id="9782972at2"/>
<dbReference type="InParanoid" id="A0A371RGF5"/>
<dbReference type="Gene3D" id="3.20.20.140">
    <property type="entry name" value="Metal-dependent hydrolases"/>
    <property type="match status" value="1"/>
</dbReference>
<evidence type="ECO:0000313" key="3">
    <source>
        <dbReference type="Proteomes" id="UP000264589"/>
    </source>
</evidence>
<comment type="caution">
    <text evidence="2">The sequence shown here is derived from an EMBL/GenBank/DDBJ whole genome shotgun (WGS) entry which is preliminary data.</text>
</comment>
<dbReference type="InterPro" id="IPR051781">
    <property type="entry name" value="Metallo-dep_Hydrolase"/>
</dbReference>
<sequence>MVEKNSAHGLFVSMGMGLTLALGGLTGGAAAQDLFIENALLVKSPGETPELTTILIRDGQIADLGSEPPRNRIDYIDAEGRLVTAGLWNSHVHFTTPALAETPQAVMTDMLLRYGFTSVVDTGSDLSQTLSLRERIENGELVGPRILTANGSFVAPGGSPAYLEFRLPELATPEAARAAINAVLDAGADHIKIMSGSFLSPTNTAHMDEEVICAAAETTHERERLIFSHPQSRMGLTRAVDCEVDVIVHTVPSDGPLGEDLIVQMRAQDTVLIPTLKLWRFELGRAQVPEFVIKQYETTSIGQLKEYHEAGGKIAFGTDTGYMSDYDPEAEYELMAKAGLEFDDLLVTLTTMPAEKFGGQSGTVEIGGPADLVIYDGNPVETPGDFAHVAFTIRQGAIVFDAESSAP</sequence>
<dbReference type="SUPFAM" id="SSF51338">
    <property type="entry name" value="Composite domain of metallo-dependent hydrolases"/>
    <property type="match status" value="1"/>
</dbReference>
<dbReference type="Gene3D" id="2.30.40.10">
    <property type="entry name" value="Urease, subunit C, domain 1"/>
    <property type="match status" value="1"/>
</dbReference>
<dbReference type="SUPFAM" id="SSF51556">
    <property type="entry name" value="Metallo-dependent hydrolases"/>
    <property type="match status" value="1"/>
</dbReference>
<organism evidence="2 3">
    <name type="scientific">Parvularcula marina</name>
    <dbReference type="NCBI Taxonomy" id="2292771"/>
    <lineage>
        <taxon>Bacteria</taxon>
        <taxon>Pseudomonadati</taxon>
        <taxon>Pseudomonadota</taxon>
        <taxon>Alphaproteobacteria</taxon>
        <taxon>Parvularculales</taxon>
        <taxon>Parvularculaceae</taxon>
        <taxon>Parvularcula</taxon>
    </lineage>
</organism>
<evidence type="ECO:0000313" key="2">
    <source>
        <dbReference type="EMBL" id="RFB04521.1"/>
    </source>
</evidence>
<dbReference type="PANTHER" id="PTHR43135">
    <property type="entry name" value="ALPHA-D-RIBOSE 1-METHYLPHOSPHONATE 5-TRIPHOSPHATE DIPHOSPHATASE"/>
    <property type="match status" value="1"/>
</dbReference>
<dbReference type="AlphaFoldDB" id="A0A371RGF5"/>
<dbReference type="InterPro" id="IPR006680">
    <property type="entry name" value="Amidohydro-rel"/>
</dbReference>
<dbReference type="Proteomes" id="UP000264589">
    <property type="component" value="Unassembled WGS sequence"/>
</dbReference>
<dbReference type="EMBL" id="QUQO01000001">
    <property type="protein sequence ID" value="RFB04521.1"/>
    <property type="molecule type" value="Genomic_DNA"/>
</dbReference>
<accession>A0A371RGF5</accession>
<protein>
    <recommendedName>
        <fullName evidence="1">Amidohydrolase-related domain-containing protein</fullName>
    </recommendedName>
</protein>
<proteinExistence type="predicted"/>
<dbReference type="InterPro" id="IPR032466">
    <property type="entry name" value="Metal_Hydrolase"/>
</dbReference>
<dbReference type="Pfam" id="PF01979">
    <property type="entry name" value="Amidohydro_1"/>
    <property type="match status" value="1"/>
</dbReference>
<reference evidence="2 3" key="1">
    <citation type="submission" date="2018-08" db="EMBL/GenBank/DDBJ databases">
        <title>Parvularcula sp. SM1705, isolated from surface water of the South Sea China.</title>
        <authorList>
            <person name="Sun L."/>
        </authorList>
    </citation>
    <scope>NUCLEOTIDE SEQUENCE [LARGE SCALE GENOMIC DNA]</scope>
    <source>
        <strain evidence="2 3">SM1705</strain>
    </source>
</reference>
<feature type="domain" description="Amidohydrolase-related" evidence="1">
    <location>
        <begin position="82"/>
        <end position="389"/>
    </location>
</feature>
<dbReference type="PANTHER" id="PTHR43135:SF3">
    <property type="entry name" value="ALPHA-D-RIBOSE 1-METHYLPHOSPHONATE 5-TRIPHOSPHATE DIPHOSPHATASE"/>
    <property type="match status" value="1"/>
</dbReference>
<gene>
    <name evidence="2" type="ORF">DX908_04025</name>
</gene>
<dbReference type="GO" id="GO:0016810">
    <property type="term" value="F:hydrolase activity, acting on carbon-nitrogen (but not peptide) bonds"/>
    <property type="evidence" value="ECO:0007669"/>
    <property type="project" value="InterPro"/>
</dbReference>